<dbReference type="PANTHER" id="PTHR37406">
    <property type="entry name" value="T4-TYPE LYSOZYME 1-RELATED"/>
    <property type="match status" value="1"/>
</dbReference>
<protein>
    <recommendedName>
        <fullName evidence="3">Lysozyme</fullName>
        <ecNumber evidence="3">3.2.1.17</ecNumber>
    </recommendedName>
</protein>
<dbReference type="Pfam" id="PF00959">
    <property type="entry name" value="Phage_lysozyme"/>
    <property type="match status" value="1"/>
</dbReference>
<dbReference type="SUPFAM" id="SSF53955">
    <property type="entry name" value="Lysozyme-like"/>
    <property type="match status" value="1"/>
</dbReference>
<dbReference type="GO" id="GO:0003796">
    <property type="term" value="F:lysozyme activity"/>
    <property type="evidence" value="ECO:0007669"/>
    <property type="project" value="UniProtKB-EC"/>
</dbReference>
<dbReference type="GO" id="GO:0016998">
    <property type="term" value="P:cell wall macromolecule catabolic process"/>
    <property type="evidence" value="ECO:0007669"/>
    <property type="project" value="InterPro"/>
</dbReference>
<dbReference type="Gene3D" id="1.10.530.40">
    <property type="match status" value="1"/>
</dbReference>
<evidence type="ECO:0000313" key="4">
    <source>
        <dbReference type="EMBL" id="PZN71879.1"/>
    </source>
</evidence>
<sequence>MPIGEGIVVSLSISACAHKKAHTGLPPVATPSSYSSYSVDELLIQHEGLQLRPYMDASNKLTIGVGRNLDDTGITRDEALLLLHNDIDRVTKQLDVSLPWWRSLSVARQNVLISMAFNLGVQGLLGFTRMLSYLQDGDYSAAAEGMLTSKWATQVGNRAVKLAGMMENG</sequence>
<dbReference type="InterPro" id="IPR023346">
    <property type="entry name" value="Lysozyme-like_dom_sf"/>
</dbReference>
<keyword evidence="1 3" id="KW-0929">Antimicrobial</keyword>
<reference evidence="4 5" key="1">
    <citation type="journal article" date="2018" name="Aquat. Microb. Ecol.">
        <title>Gammaproteobacterial methanotrophs dominate.</title>
        <authorList>
            <person name="Rissanen A.J."/>
            <person name="Saarenheimo J."/>
            <person name="Tiirola M."/>
            <person name="Peura S."/>
            <person name="Aalto S.L."/>
            <person name="Karvinen A."/>
            <person name="Nykanen H."/>
        </authorList>
    </citation>
    <scope>NUCLEOTIDE SEQUENCE [LARGE SCALE GENOMIC DNA]</scope>
    <source>
        <strain evidence="4">AMbin10</strain>
    </source>
</reference>
<evidence type="ECO:0000313" key="5">
    <source>
        <dbReference type="Proteomes" id="UP000249396"/>
    </source>
</evidence>
<dbReference type="AlphaFoldDB" id="A0A2W4QND8"/>
<dbReference type="InterPro" id="IPR052619">
    <property type="entry name" value="Phage_lysozyme-like"/>
</dbReference>
<dbReference type="EC" id="3.2.1.17" evidence="3"/>
<comment type="caution">
    <text evidence="4">The sequence shown here is derived from an EMBL/GenBank/DDBJ whole genome shotgun (WGS) entry which is preliminary data.</text>
</comment>
<keyword evidence="2 3" id="KW-0081">Bacteriolytic enzyme</keyword>
<comment type="similarity">
    <text evidence="3">Belongs to the glycosyl hydrolase 24 family.</text>
</comment>
<keyword evidence="3" id="KW-0326">Glycosidase</keyword>
<keyword evidence="3" id="KW-0378">Hydrolase</keyword>
<organism evidence="4 5">
    <name type="scientific">Candidatus Methylumidiphilus alinenensis</name>
    <dbReference type="NCBI Taxonomy" id="2202197"/>
    <lineage>
        <taxon>Bacteria</taxon>
        <taxon>Pseudomonadati</taxon>
        <taxon>Pseudomonadota</taxon>
        <taxon>Gammaproteobacteria</taxon>
        <taxon>Methylococcales</taxon>
        <taxon>Candidatus Methylumidiphilus</taxon>
    </lineage>
</organism>
<proteinExistence type="inferred from homology"/>
<dbReference type="InterPro" id="IPR002196">
    <property type="entry name" value="Glyco_hydro_24"/>
</dbReference>
<gene>
    <name evidence="4" type="ORF">DM484_25360</name>
</gene>
<evidence type="ECO:0000256" key="2">
    <source>
        <dbReference type="ARBA" id="ARBA00022638"/>
    </source>
</evidence>
<evidence type="ECO:0000256" key="1">
    <source>
        <dbReference type="ARBA" id="ARBA00022529"/>
    </source>
</evidence>
<dbReference type="EMBL" id="QJPH01000506">
    <property type="protein sequence ID" value="PZN71879.1"/>
    <property type="molecule type" value="Genomic_DNA"/>
</dbReference>
<comment type="catalytic activity">
    <reaction evidence="3">
        <text>Hydrolysis of (1-&gt;4)-beta-linkages between N-acetylmuramic acid and N-acetyl-D-glucosamine residues in a peptidoglycan and between N-acetyl-D-glucosamine residues in chitodextrins.</text>
        <dbReference type="EC" id="3.2.1.17"/>
    </reaction>
</comment>
<dbReference type="Proteomes" id="UP000249396">
    <property type="component" value="Unassembled WGS sequence"/>
</dbReference>
<dbReference type="GO" id="GO:0009253">
    <property type="term" value="P:peptidoglycan catabolic process"/>
    <property type="evidence" value="ECO:0007669"/>
    <property type="project" value="InterPro"/>
</dbReference>
<dbReference type="GO" id="GO:0042742">
    <property type="term" value="P:defense response to bacterium"/>
    <property type="evidence" value="ECO:0007669"/>
    <property type="project" value="UniProtKB-KW"/>
</dbReference>
<dbReference type="PANTHER" id="PTHR37406:SF1">
    <property type="entry name" value="T4-TYPE LYSOZYME 1-RELATED"/>
    <property type="match status" value="1"/>
</dbReference>
<name>A0A2W4QND8_9GAMM</name>
<dbReference type="InterPro" id="IPR023347">
    <property type="entry name" value="Lysozyme_dom_sf"/>
</dbReference>
<dbReference type="GO" id="GO:0031640">
    <property type="term" value="P:killing of cells of another organism"/>
    <property type="evidence" value="ECO:0007669"/>
    <property type="project" value="UniProtKB-KW"/>
</dbReference>
<accession>A0A2W4QND8</accession>
<evidence type="ECO:0000256" key="3">
    <source>
        <dbReference type="RuleBase" id="RU003788"/>
    </source>
</evidence>